<accession>A0A8J1UB36</accession>
<keyword evidence="2" id="KW-1185">Reference proteome</keyword>
<dbReference type="Proteomes" id="UP000749559">
    <property type="component" value="Unassembled WGS sequence"/>
</dbReference>
<feature type="non-terminal residue" evidence="1">
    <location>
        <position position="172"/>
    </location>
</feature>
<organism evidence="1 2">
    <name type="scientific">Owenia fusiformis</name>
    <name type="common">Polychaete worm</name>
    <dbReference type="NCBI Taxonomy" id="6347"/>
    <lineage>
        <taxon>Eukaryota</taxon>
        <taxon>Metazoa</taxon>
        <taxon>Spiralia</taxon>
        <taxon>Lophotrochozoa</taxon>
        <taxon>Annelida</taxon>
        <taxon>Polychaeta</taxon>
        <taxon>Sedentaria</taxon>
        <taxon>Canalipalpata</taxon>
        <taxon>Sabellida</taxon>
        <taxon>Oweniida</taxon>
        <taxon>Oweniidae</taxon>
        <taxon>Owenia</taxon>
    </lineage>
</organism>
<protein>
    <submittedName>
        <fullName evidence="1">Uncharacterized protein</fullName>
    </submittedName>
</protein>
<comment type="caution">
    <text evidence="1">The sequence shown here is derived from an EMBL/GenBank/DDBJ whole genome shotgun (WGS) entry which is preliminary data.</text>
</comment>
<evidence type="ECO:0000313" key="1">
    <source>
        <dbReference type="EMBL" id="CAH1780932.1"/>
    </source>
</evidence>
<sequence>MPYATDKLPFSSSYNLQTRVAASQRLTNRFNLKTLTVTLCDLKYESICNYSKILGKQILDDAPISPASTIPYAQDSPKIMELDEGTSDVQLQRGDQEPSPWLVCSPKQYWMRQFFLENRSPTLSCESTPTTLARGSAGSRAIHRVPVEIWARELHKKLRLANKNINAPANKK</sequence>
<evidence type="ECO:0000313" key="2">
    <source>
        <dbReference type="Proteomes" id="UP000749559"/>
    </source>
</evidence>
<dbReference type="AlphaFoldDB" id="A0A8J1UB36"/>
<gene>
    <name evidence="1" type="ORF">OFUS_LOCUS7565</name>
</gene>
<reference evidence="1" key="1">
    <citation type="submission" date="2022-03" db="EMBL/GenBank/DDBJ databases">
        <authorList>
            <person name="Martin C."/>
        </authorList>
    </citation>
    <scope>NUCLEOTIDE SEQUENCE</scope>
</reference>
<proteinExistence type="predicted"/>
<name>A0A8J1UB36_OWEFU</name>
<dbReference type="EMBL" id="CAIIXF020000004">
    <property type="protein sequence ID" value="CAH1780932.1"/>
    <property type="molecule type" value="Genomic_DNA"/>
</dbReference>